<dbReference type="EMBL" id="BSNI01000001">
    <property type="protein sequence ID" value="GLQ15781.1"/>
    <property type="molecule type" value="Genomic_DNA"/>
</dbReference>
<reference evidence="1" key="1">
    <citation type="journal article" date="2014" name="Int. J. Syst. Evol. Microbiol.">
        <title>Complete genome of a new Firmicutes species belonging to the dominant human colonic microbiota ('Ruminococcus bicirculans') reveals two chromosomes and a selective capacity to utilize plant glucans.</title>
        <authorList>
            <consortium name="NISC Comparative Sequencing Program"/>
            <person name="Wegmann U."/>
            <person name="Louis P."/>
            <person name="Goesmann A."/>
            <person name="Henrissat B."/>
            <person name="Duncan S.H."/>
            <person name="Flint H.J."/>
        </authorList>
    </citation>
    <scope>NUCLEOTIDE SEQUENCE</scope>
    <source>
        <strain evidence="1">NBRC 107169</strain>
    </source>
</reference>
<dbReference type="Proteomes" id="UP001161405">
    <property type="component" value="Unassembled WGS sequence"/>
</dbReference>
<name>A0ABQ5UL53_9HYPH</name>
<accession>A0ABQ5UL53</accession>
<keyword evidence="2" id="KW-1185">Reference proteome</keyword>
<evidence type="ECO:0000313" key="1">
    <source>
        <dbReference type="EMBL" id="GLQ15781.1"/>
    </source>
</evidence>
<protein>
    <submittedName>
        <fullName evidence="1">Uncharacterized protein</fullName>
    </submittedName>
</protein>
<dbReference type="RefSeq" id="WP_284360794.1">
    <property type="nucleotide sequence ID" value="NZ_BSNI01000001.1"/>
</dbReference>
<sequence>MSALSGAGRGDSYARTDPIEKNLRVEVAKAKLQAVEAANEATLTAINEVVRELNLPTPEGMGLLVDKAV</sequence>
<proteinExistence type="predicted"/>
<comment type="caution">
    <text evidence="1">The sequence shown here is derived from an EMBL/GenBank/DDBJ whole genome shotgun (WGS) entry which is preliminary data.</text>
</comment>
<organism evidence="1 2">
    <name type="scientific">Maritalea porphyrae</name>
    <dbReference type="NCBI Taxonomy" id="880732"/>
    <lineage>
        <taxon>Bacteria</taxon>
        <taxon>Pseudomonadati</taxon>
        <taxon>Pseudomonadota</taxon>
        <taxon>Alphaproteobacteria</taxon>
        <taxon>Hyphomicrobiales</taxon>
        <taxon>Devosiaceae</taxon>
        <taxon>Maritalea</taxon>
    </lineage>
</organism>
<evidence type="ECO:0000313" key="2">
    <source>
        <dbReference type="Proteomes" id="UP001161405"/>
    </source>
</evidence>
<gene>
    <name evidence="1" type="ORF">GCM10007879_00300</name>
</gene>
<reference evidence="1" key="2">
    <citation type="submission" date="2023-01" db="EMBL/GenBank/DDBJ databases">
        <title>Draft genome sequence of Maritalea porphyrae strain NBRC 107169.</title>
        <authorList>
            <person name="Sun Q."/>
            <person name="Mori K."/>
        </authorList>
    </citation>
    <scope>NUCLEOTIDE SEQUENCE</scope>
    <source>
        <strain evidence="1">NBRC 107169</strain>
    </source>
</reference>